<keyword evidence="7 13" id="KW-0547">Nucleotide-binding</keyword>
<dbReference type="PROSITE" id="PS00108">
    <property type="entry name" value="PROTEIN_KINASE_ST"/>
    <property type="match status" value="1"/>
</dbReference>
<dbReference type="SUPFAM" id="SSF56112">
    <property type="entry name" value="Protein kinase-like (PK-like)"/>
    <property type="match status" value="1"/>
</dbReference>
<feature type="region of interest" description="Disordered" evidence="14">
    <location>
        <begin position="1"/>
        <end position="21"/>
    </location>
</feature>
<evidence type="ECO:0000256" key="14">
    <source>
        <dbReference type="SAM" id="MobiDB-lite"/>
    </source>
</evidence>
<evidence type="ECO:0000256" key="8">
    <source>
        <dbReference type="ARBA" id="ARBA00022777"/>
    </source>
</evidence>
<comment type="catalytic activity">
    <reaction evidence="10">
        <text>L-threonyl-[protein] + ATP = O-phospho-L-threonyl-[protein] + ADP + H(+)</text>
        <dbReference type="Rhea" id="RHEA:46608"/>
        <dbReference type="Rhea" id="RHEA-COMP:11060"/>
        <dbReference type="Rhea" id="RHEA-COMP:11605"/>
        <dbReference type="ChEBI" id="CHEBI:15378"/>
        <dbReference type="ChEBI" id="CHEBI:30013"/>
        <dbReference type="ChEBI" id="CHEBI:30616"/>
        <dbReference type="ChEBI" id="CHEBI:61977"/>
        <dbReference type="ChEBI" id="CHEBI:456216"/>
        <dbReference type="EC" id="2.7.11.1"/>
    </reaction>
</comment>
<dbReference type="Pfam" id="PF00069">
    <property type="entry name" value="Pkinase"/>
    <property type="match status" value="1"/>
</dbReference>
<sequence length="563" mass="62716">MGNAESSASSSPCEGSGDAAEENEDVEIIDIEPKLLFCTSISLTAEEMQCLKLEEDHTNKGLTRETEDINLTTEAVEEHEKHALETLEEEDNGAEFLEEGMTHKLLSETERTTSKHGFLPPMLTNADGKTHSQWYGFFKKLKKGPGVSLQTFHPAIPSLYSFRKHSKKRSRKNMVPPQMDADIVPHFFETSWKNFSLSELEKATDNFNDEYLIGKGGYSEVYKGNLEDGRLVAVKRMMKGNPEEMTSDYLSELGILVHVNHPNIANVIGYGVEGGMYLVLPLSPHGSLANLLDGSDDQKEKLPWCFRYNIALGIASGLAYLHEECHRRIIHRDIKVSNVLLTEDFEPQISDFGLAKWLPDKWSHLTVSQFEGTFGYLPPEFFVHGIVDEKTDVYAYGVLLLEIISGRPALDQSNNSVVMWAKPLLLKKSYGELADPALGGAYDLEQMNDMAMVASLCLQQSSVDRPPMSKVEKMLKGEESISQDIKKLQNRPSLRTRPTELDTPKSSNDSPKSSNDTPKSSKGSPKSSNDTPKMLNDSPKSTSGTPKSVWGDAGERNEFTLEQ</sequence>
<dbReference type="GO" id="GO:0004674">
    <property type="term" value="F:protein serine/threonine kinase activity"/>
    <property type="evidence" value="ECO:0007669"/>
    <property type="project" value="UniProtKB-KW"/>
</dbReference>
<feature type="domain" description="Protein kinase" evidence="15">
    <location>
        <begin position="207"/>
        <end position="481"/>
    </location>
</feature>
<evidence type="ECO:0000256" key="7">
    <source>
        <dbReference type="ARBA" id="ARBA00022741"/>
    </source>
</evidence>
<dbReference type="PANTHER" id="PTHR47987">
    <property type="entry name" value="OS08G0249100 PROTEIN"/>
    <property type="match status" value="1"/>
</dbReference>
<keyword evidence="3" id="KW-0963">Cytoplasm</keyword>
<reference evidence="16 17" key="1">
    <citation type="submission" date="2018-04" db="EMBL/GenBank/DDBJ databases">
        <authorList>
            <person name="Vogel A."/>
        </authorList>
    </citation>
    <scope>NUCLEOTIDE SEQUENCE [LARGE SCALE GENOMIC DNA]</scope>
</reference>
<dbReference type="Gene3D" id="3.30.200.20">
    <property type="entry name" value="Phosphorylase Kinase, domain 1"/>
    <property type="match status" value="1"/>
</dbReference>
<dbReference type="InterPro" id="IPR011009">
    <property type="entry name" value="Kinase-like_dom_sf"/>
</dbReference>
<keyword evidence="8" id="KW-0418">Kinase</keyword>
<accession>A0A484KPY8</accession>
<dbReference type="EC" id="2.7.11.1" evidence="2"/>
<gene>
    <name evidence="16" type="ORF">CCAM_LOCUS6993</name>
</gene>
<feature type="binding site" evidence="13">
    <location>
        <position position="235"/>
    </location>
    <ligand>
        <name>ATP</name>
        <dbReference type="ChEBI" id="CHEBI:30616"/>
    </ligand>
</feature>
<feature type="compositionally biased region" description="Basic and acidic residues" evidence="14">
    <location>
        <begin position="477"/>
        <end position="487"/>
    </location>
</feature>
<evidence type="ECO:0000256" key="11">
    <source>
        <dbReference type="ARBA" id="ARBA00048679"/>
    </source>
</evidence>
<comment type="subunit">
    <text evidence="12">Interacts with ARAC5 and ARAC10.</text>
</comment>
<comment type="subcellular location">
    <subcellularLocation>
        <location evidence="1">Cytoplasm</location>
    </subcellularLocation>
</comment>
<dbReference type="GO" id="GO:0005737">
    <property type="term" value="C:cytoplasm"/>
    <property type="evidence" value="ECO:0007669"/>
    <property type="project" value="UniProtKB-SubCell"/>
</dbReference>
<evidence type="ECO:0000259" key="15">
    <source>
        <dbReference type="PROSITE" id="PS50011"/>
    </source>
</evidence>
<dbReference type="EMBL" id="OOIL02000450">
    <property type="protein sequence ID" value="VFQ65217.1"/>
    <property type="molecule type" value="Genomic_DNA"/>
</dbReference>
<dbReference type="GO" id="GO:0051020">
    <property type="term" value="F:GTPase binding"/>
    <property type="evidence" value="ECO:0007669"/>
    <property type="project" value="UniProtKB-ARBA"/>
</dbReference>
<dbReference type="PROSITE" id="PS00107">
    <property type="entry name" value="PROTEIN_KINASE_ATP"/>
    <property type="match status" value="1"/>
</dbReference>
<dbReference type="GO" id="GO:0005524">
    <property type="term" value="F:ATP binding"/>
    <property type="evidence" value="ECO:0007669"/>
    <property type="project" value="UniProtKB-UniRule"/>
</dbReference>
<evidence type="ECO:0000256" key="4">
    <source>
        <dbReference type="ARBA" id="ARBA00022527"/>
    </source>
</evidence>
<feature type="compositionally biased region" description="Low complexity" evidence="14">
    <location>
        <begin position="504"/>
        <end position="528"/>
    </location>
</feature>
<dbReference type="Proteomes" id="UP000595140">
    <property type="component" value="Unassembled WGS sequence"/>
</dbReference>
<dbReference type="Gene3D" id="1.10.510.10">
    <property type="entry name" value="Transferase(Phosphotransferase) domain 1"/>
    <property type="match status" value="1"/>
</dbReference>
<keyword evidence="6" id="KW-0808">Transferase</keyword>
<feature type="region of interest" description="Disordered" evidence="14">
    <location>
        <begin position="477"/>
        <end position="563"/>
    </location>
</feature>
<evidence type="ECO:0000313" key="16">
    <source>
        <dbReference type="EMBL" id="VFQ65217.1"/>
    </source>
</evidence>
<organism evidence="16 17">
    <name type="scientific">Cuscuta campestris</name>
    <dbReference type="NCBI Taxonomy" id="132261"/>
    <lineage>
        <taxon>Eukaryota</taxon>
        <taxon>Viridiplantae</taxon>
        <taxon>Streptophyta</taxon>
        <taxon>Embryophyta</taxon>
        <taxon>Tracheophyta</taxon>
        <taxon>Spermatophyta</taxon>
        <taxon>Magnoliopsida</taxon>
        <taxon>eudicotyledons</taxon>
        <taxon>Gunneridae</taxon>
        <taxon>Pentapetalae</taxon>
        <taxon>asterids</taxon>
        <taxon>lamiids</taxon>
        <taxon>Solanales</taxon>
        <taxon>Convolvulaceae</taxon>
        <taxon>Cuscuteae</taxon>
        <taxon>Cuscuta</taxon>
        <taxon>Cuscuta subgen. Grammica</taxon>
        <taxon>Cuscuta sect. Cleistogrammica</taxon>
    </lineage>
</organism>
<evidence type="ECO:0000256" key="10">
    <source>
        <dbReference type="ARBA" id="ARBA00047899"/>
    </source>
</evidence>
<dbReference type="InterPro" id="IPR008271">
    <property type="entry name" value="Ser/Thr_kinase_AS"/>
</dbReference>
<dbReference type="SMART" id="SM00220">
    <property type="entry name" value="S_TKc"/>
    <property type="match status" value="1"/>
</dbReference>
<evidence type="ECO:0000256" key="2">
    <source>
        <dbReference type="ARBA" id="ARBA00012513"/>
    </source>
</evidence>
<feature type="compositionally biased region" description="Low complexity" evidence="14">
    <location>
        <begin position="1"/>
        <end position="18"/>
    </location>
</feature>
<name>A0A484KPY8_9ASTE</name>
<evidence type="ECO:0000256" key="3">
    <source>
        <dbReference type="ARBA" id="ARBA00022490"/>
    </source>
</evidence>
<keyword evidence="9 13" id="KW-0067">ATP-binding</keyword>
<dbReference type="AlphaFoldDB" id="A0A484KPY8"/>
<dbReference type="InterPro" id="IPR046958">
    <property type="entry name" value="RBK1/2/STUNTED"/>
</dbReference>
<dbReference type="PANTHER" id="PTHR47987:SF13">
    <property type="entry name" value="RECEPTOR-LIKE CYTOSOLIC SERINE_THREONINE-PROTEIN KINASE RBK2"/>
    <property type="match status" value="1"/>
</dbReference>
<evidence type="ECO:0000256" key="6">
    <source>
        <dbReference type="ARBA" id="ARBA00022679"/>
    </source>
</evidence>
<dbReference type="FunFam" id="1.10.510.10:FF:000335">
    <property type="entry name" value="receptor-like cytosolic serine/threonine-protein kinase RBK2"/>
    <property type="match status" value="1"/>
</dbReference>
<proteinExistence type="predicted"/>
<keyword evidence="5" id="KW-0597">Phosphoprotein</keyword>
<dbReference type="InterPro" id="IPR017441">
    <property type="entry name" value="Protein_kinase_ATP_BS"/>
</dbReference>
<comment type="catalytic activity">
    <reaction evidence="11">
        <text>L-seryl-[protein] + ATP = O-phospho-L-seryl-[protein] + ADP + H(+)</text>
        <dbReference type="Rhea" id="RHEA:17989"/>
        <dbReference type="Rhea" id="RHEA-COMP:9863"/>
        <dbReference type="Rhea" id="RHEA-COMP:11604"/>
        <dbReference type="ChEBI" id="CHEBI:15378"/>
        <dbReference type="ChEBI" id="CHEBI:29999"/>
        <dbReference type="ChEBI" id="CHEBI:30616"/>
        <dbReference type="ChEBI" id="CHEBI:83421"/>
        <dbReference type="ChEBI" id="CHEBI:456216"/>
        <dbReference type="EC" id="2.7.11.1"/>
    </reaction>
</comment>
<evidence type="ECO:0000256" key="1">
    <source>
        <dbReference type="ARBA" id="ARBA00004496"/>
    </source>
</evidence>
<protein>
    <recommendedName>
        <fullName evidence="2">non-specific serine/threonine protein kinase</fullName>
        <ecNumber evidence="2">2.7.11.1</ecNumber>
    </recommendedName>
</protein>
<keyword evidence="17" id="KW-1185">Reference proteome</keyword>
<evidence type="ECO:0000256" key="5">
    <source>
        <dbReference type="ARBA" id="ARBA00022553"/>
    </source>
</evidence>
<evidence type="ECO:0000256" key="13">
    <source>
        <dbReference type="PROSITE-ProRule" id="PRU10141"/>
    </source>
</evidence>
<feature type="compositionally biased region" description="Basic and acidic residues" evidence="14">
    <location>
        <begin position="553"/>
        <end position="563"/>
    </location>
</feature>
<keyword evidence="4" id="KW-0723">Serine/threonine-protein kinase</keyword>
<evidence type="ECO:0000313" key="17">
    <source>
        <dbReference type="Proteomes" id="UP000595140"/>
    </source>
</evidence>
<dbReference type="PROSITE" id="PS50011">
    <property type="entry name" value="PROTEIN_KINASE_DOM"/>
    <property type="match status" value="1"/>
</dbReference>
<dbReference type="OrthoDB" id="4062651at2759"/>
<evidence type="ECO:0000256" key="12">
    <source>
        <dbReference type="ARBA" id="ARBA00063228"/>
    </source>
</evidence>
<dbReference type="InterPro" id="IPR000719">
    <property type="entry name" value="Prot_kinase_dom"/>
</dbReference>
<evidence type="ECO:0000256" key="9">
    <source>
        <dbReference type="ARBA" id="ARBA00022840"/>
    </source>
</evidence>